<keyword evidence="4 8" id="KW-0276">Fatty acid metabolism</keyword>
<gene>
    <name evidence="8" type="primary">acpS</name>
    <name evidence="10" type="ORF">KV203_05265</name>
</gene>
<evidence type="ECO:0000256" key="5">
    <source>
        <dbReference type="ARBA" id="ARBA00022842"/>
    </source>
</evidence>
<evidence type="ECO:0000256" key="8">
    <source>
        <dbReference type="HAMAP-Rule" id="MF_00101"/>
    </source>
</evidence>
<feature type="binding site" evidence="8">
    <location>
        <position position="59"/>
    </location>
    <ligand>
        <name>Mg(2+)</name>
        <dbReference type="ChEBI" id="CHEBI:18420"/>
    </ligand>
</feature>
<evidence type="ECO:0000313" key="11">
    <source>
        <dbReference type="Proteomes" id="UP000887023"/>
    </source>
</evidence>
<dbReference type="InterPro" id="IPR002582">
    <property type="entry name" value="ACPS"/>
</dbReference>
<dbReference type="GO" id="GO:0008897">
    <property type="term" value="F:holo-[acyl-carrier-protein] synthase activity"/>
    <property type="evidence" value="ECO:0007669"/>
    <property type="project" value="UniProtKB-EC"/>
</dbReference>
<dbReference type="EC" id="2.7.8.7" evidence="8"/>
<dbReference type="HAMAP" id="MF_00101">
    <property type="entry name" value="AcpS"/>
    <property type="match status" value="1"/>
</dbReference>
<accession>A0ABX8SCT9</accession>
<keyword evidence="5 8" id="KW-0460">Magnesium</keyword>
<dbReference type="InterPro" id="IPR004568">
    <property type="entry name" value="Ppantetheine-prot_Trfase_dom"/>
</dbReference>
<keyword evidence="2 8" id="KW-0808">Transferase</keyword>
<sequence>MTVLGIGLDLVTVSDFAEQVERSGTTMLAEAFTSGERRYCEGKAADRIRSYAARWAAKEAVLKAWASSRYARRPQVGDDPYQLIEVVNDAWGRPRIKLHGVAAEFLPRATVHLSLTHDGDTAAAVVVLEDPGEG</sequence>
<evidence type="ECO:0000313" key="10">
    <source>
        <dbReference type="EMBL" id="QXQ14794.1"/>
    </source>
</evidence>
<evidence type="ECO:0000256" key="4">
    <source>
        <dbReference type="ARBA" id="ARBA00022832"/>
    </source>
</evidence>
<dbReference type="EMBL" id="CP079105">
    <property type="protein sequence ID" value="QXQ14794.1"/>
    <property type="molecule type" value="Genomic_DNA"/>
</dbReference>
<evidence type="ECO:0000256" key="2">
    <source>
        <dbReference type="ARBA" id="ARBA00022679"/>
    </source>
</evidence>
<keyword evidence="3 8" id="KW-0479">Metal-binding</keyword>
<evidence type="ECO:0000256" key="3">
    <source>
        <dbReference type="ARBA" id="ARBA00022723"/>
    </source>
</evidence>
<comment type="subcellular location">
    <subcellularLocation>
        <location evidence="8">Cytoplasm</location>
    </subcellularLocation>
</comment>
<name>A0ABX8SCT9_9ACTN</name>
<proteinExistence type="inferred from homology"/>
<keyword evidence="8" id="KW-0963">Cytoplasm</keyword>
<evidence type="ECO:0000259" key="9">
    <source>
        <dbReference type="Pfam" id="PF01648"/>
    </source>
</evidence>
<dbReference type="RefSeq" id="WP_066474413.1">
    <property type="nucleotide sequence ID" value="NZ_CBCRUZ010000014.1"/>
</dbReference>
<keyword evidence="6 8" id="KW-0443">Lipid metabolism</keyword>
<dbReference type="Gene3D" id="3.90.470.20">
    <property type="entry name" value="4'-phosphopantetheinyl transferase domain"/>
    <property type="match status" value="1"/>
</dbReference>
<dbReference type="InterPro" id="IPR008278">
    <property type="entry name" value="4-PPantetheinyl_Trfase_dom"/>
</dbReference>
<comment type="similarity">
    <text evidence="8">Belongs to the P-Pant transferase superfamily. AcpS family.</text>
</comment>
<comment type="function">
    <text evidence="8">Transfers the 4'-phosphopantetheine moiety from coenzyme A to a Ser of acyl-carrier-protein.</text>
</comment>
<dbReference type="Pfam" id="PF01648">
    <property type="entry name" value="ACPS"/>
    <property type="match status" value="1"/>
</dbReference>
<dbReference type="InterPro" id="IPR037143">
    <property type="entry name" value="4-PPantetheinyl_Trfase_dom_sf"/>
</dbReference>
<dbReference type="SUPFAM" id="SSF56214">
    <property type="entry name" value="4'-phosphopantetheinyl transferase"/>
    <property type="match status" value="1"/>
</dbReference>
<reference evidence="10" key="1">
    <citation type="submission" date="2021-07" db="EMBL/GenBank/DDBJ databases">
        <title>Candidatus Kaistella beijingensis sp. nov. isolated from a municipal wastewater treatment plant is involved in sludge foaming.</title>
        <authorList>
            <person name="Song Y."/>
            <person name="Liu S.-J."/>
        </authorList>
    </citation>
    <scope>NUCLEOTIDE SEQUENCE</scope>
    <source>
        <strain evidence="10">DSM 43998</strain>
    </source>
</reference>
<protein>
    <recommendedName>
        <fullName evidence="8">Holo-[acyl-carrier-protein] synthase</fullName>
        <shortName evidence="8">Holo-ACP synthase</shortName>
        <ecNumber evidence="8">2.7.8.7</ecNumber>
    </recommendedName>
    <alternativeName>
        <fullName evidence="8">4'-phosphopantetheinyl transferase AcpS</fullName>
    </alternativeName>
</protein>
<comment type="catalytic activity">
    <reaction evidence="8">
        <text>apo-[ACP] + CoA = holo-[ACP] + adenosine 3',5'-bisphosphate + H(+)</text>
        <dbReference type="Rhea" id="RHEA:12068"/>
        <dbReference type="Rhea" id="RHEA-COMP:9685"/>
        <dbReference type="Rhea" id="RHEA-COMP:9690"/>
        <dbReference type="ChEBI" id="CHEBI:15378"/>
        <dbReference type="ChEBI" id="CHEBI:29999"/>
        <dbReference type="ChEBI" id="CHEBI:57287"/>
        <dbReference type="ChEBI" id="CHEBI:58343"/>
        <dbReference type="ChEBI" id="CHEBI:64479"/>
        <dbReference type="EC" id="2.7.8.7"/>
    </reaction>
</comment>
<dbReference type="Proteomes" id="UP000887023">
    <property type="component" value="Chromosome"/>
</dbReference>
<feature type="domain" description="4'-phosphopantetheinyl transferase" evidence="9">
    <location>
        <begin position="5"/>
        <end position="124"/>
    </location>
</feature>
<organism evidence="10 11">
    <name type="scientific">Skermania pinensis</name>
    <dbReference type="NCBI Taxonomy" id="39122"/>
    <lineage>
        <taxon>Bacteria</taxon>
        <taxon>Bacillati</taxon>
        <taxon>Actinomycetota</taxon>
        <taxon>Actinomycetes</taxon>
        <taxon>Mycobacteriales</taxon>
        <taxon>Gordoniaceae</taxon>
        <taxon>Skermania</taxon>
    </lineage>
</organism>
<evidence type="ECO:0000256" key="1">
    <source>
        <dbReference type="ARBA" id="ARBA00022516"/>
    </source>
</evidence>
<keyword evidence="7 8" id="KW-0275">Fatty acid biosynthesis</keyword>
<dbReference type="NCBIfam" id="NF000831">
    <property type="entry name" value="PRK00070.3-1"/>
    <property type="match status" value="1"/>
</dbReference>
<keyword evidence="1 8" id="KW-0444">Lipid biosynthesis</keyword>
<feature type="binding site" evidence="8">
    <location>
        <position position="9"/>
    </location>
    <ligand>
        <name>Mg(2+)</name>
        <dbReference type="ChEBI" id="CHEBI:18420"/>
    </ligand>
</feature>
<dbReference type="NCBIfam" id="TIGR00556">
    <property type="entry name" value="pantethn_trn"/>
    <property type="match status" value="1"/>
</dbReference>
<evidence type="ECO:0000256" key="7">
    <source>
        <dbReference type="ARBA" id="ARBA00023160"/>
    </source>
</evidence>
<comment type="cofactor">
    <cofactor evidence="8">
        <name>Mg(2+)</name>
        <dbReference type="ChEBI" id="CHEBI:18420"/>
    </cofactor>
</comment>
<evidence type="ECO:0000256" key="6">
    <source>
        <dbReference type="ARBA" id="ARBA00023098"/>
    </source>
</evidence>
<keyword evidence="11" id="KW-1185">Reference proteome</keyword>